<dbReference type="Pfam" id="PF10502">
    <property type="entry name" value="Peptidase_S26"/>
    <property type="match status" value="1"/>
</dbReference>
<dbReference type="InterPro" id="IPR019758">
    <property type="entry name" value="Pept_S26A_signal_pept_1_CS"/>
</dbReference>
<keyword evidence="7" id="KW-0472">Membrane</keyword>
<dbReference type="InterPro" id="IPR019533">
    <property type="entry name" value="Peptidase_S26"/>
</dbReference>
<name>A0A4S2F188_9ACTN</name>
<evidence type="ECO:0000256" key="6">
    <source>
        <dbReference type="PIRSR" id="PIRSR600223-1"/>
    </source>
</evidence>
<dbReference type="GO" id="GO:0004252">
    <property type="term" value="F:serine-type endopeptidase activity"/>
    <property type="evidence" value="ECO:0007669"/>
    <property type="project" value="InterPro"/>
</dbReference>
<comment type="caution">
    <text evidence="9">The sequence shown here is derived from an EMBL/GenBank/DDBJ whole genome shotgun (WGS) entry which is preliminary data.</text>
</comment>
<comment type="similarity">
    <text evidence="3 7">Belongs to the peptidase S26 family.</text>
</comment>
<dbReference type="InterPro" id="IPR019757">
    <property type="entry name" value="Pept_S26A_signal_pept_1_Lys-AS"/>
</dbReference>
<protein>
    <recommendedName>
        <fullName evidence="4 7">Signal peptidase I</fullName>
        <ecNumber evidence="4 7">3.4.21.89</ecNumber>
    </recommendedName>
</protein>
<dbReference type="PRINTS" id="PR00727">
    <property type="entry name" value="LEADERPTASE"/>
</dbReference>
<dbReference type="SUPFAM" id="SSF51306">
    <property type="entry name" value="LexA/Signal peptidase"/>
    <property type="match status" value="1"/>
</dbReference>
<dbReference type="PROSITE" id="PS00760">
    <property type="entry name" value="SPASE_I_2"/>
    <property type="match status" value="1"/>
</dbReference>
<evidence type="ECO:0000259" key="8">
    <source>
        <dbReference type="Pfam" id="PF10502"/>
    </source>
</evidence>
<dbReference type="InterPro" id="IPR036286">
    <property type="entry name" value="LexA/Signal_pep-like_sf"/>
</dbReference>
<proteinExistence type="inferred from homology"/>
<dbReference type="PANTHER" id="PTHR43390:SF1">
    <property type="entry name" value="CHLOROPLAST PROCESSING PEPTIDASE"/>
    <property type="match status" value="1"/>
</dbReference>
<keyword evidence="7" id="KW-1133">Transmembrane helix</keyword>
<keyword evidence="5 7" id="KW-0378">Hydrolase</keyword>
<dbReference type="GO" id="GO:0005886">
    <property type="term" value="C:plasma membrane"/>
    <property type="evidence" value="ECO:0007669"/>
    <property type="project" value="UniProtKB-SubCell"/>
</dbReference>
<evidence type="ECO:0000256" key="1">
    <source>
        <dbReference type="ARBA" id="ARBA00000677"/>
    </source>
</evidence>
<dbReference type="OrthoDB" id="9815782at2"/>
<dbReference type="AlphaFoldDB" id="A0A4S2F188"/>
<dbReference type="PROSITE" id="PS00761">
    <property type="entry name" value="SPASE_I_3"/>
    <property type="match status" value="1"/>
</dbReference>
<comment type="subcellular location">
    <subcellularLocation>
        <location evidence="2">Cell membrane</location>
        <topology evidence="2">Single-pass type II membrane protein</topology>
    </subcellularLocation>
    <subcellularLocation>
        <location evidence="7">Membrane</location>
        <topology evidence="7">Single-pass type II membrane protein</topology>
    </subcellularLocation>
</comment>
<feature type="active site" evidence="6">
    <location>
        <position position="91"/>
    </location>
</feature>
<organism evidence="9 10">
    <name type="scientific">Muricaecibacterium torontonense</name>
    <dbReference type="NCBI Taxonomy" id="3032871"/>
    <lineage>
        <taxon>Bacteria</taxon>
        <taxon>Bacillati</taxon>
        <taxon>Actinomycetota</taxon>
        <taxon>Coriobacteriia</taxon>
        <taxon>Coriobacteriales</taxon>
        <taxon>Atopobiaceae</taxon>
        <taxon>Muricaecibacterium</taxon>
    </lineage>
</organism>
<keyword evidence="10" id="KW-1185">Reference proteome</keyword>
<feature type="domain" description="Peptidase S26" evidence="8">
    <location>
        <begin position="18"/>
        <end position="183"/>
    </location>
</feature>
<dbReference type="GO" id="GO:0009003">
    <property type="term" value="F:signal peptidase activity"/>
    <property type="evidence" value="ECO:0007669"/>
    <property type="project" value="UniProtKB-EC"/>
</dbReference>
<dbReference type="GO" id="GO:0006465">
    <property type="term" value="P:signal peptide processing"/>
    <property type="evidence" value="ECO:0007669"/>
    <property type="project" value="InterPro"/>
</dbReference>
<evidence type="ECO:0000256" key="5">
    <source>
        <dbReference type="ARBA" id="ARBA00022801"/>
    </source>
</evidence>
<evidence type="ECO:0000313" key="10">
    <source>
        <dbReference type="Proteomes" id="UP000310263"/>
    </source>
</evidence>
<reference evidence="9 10" key="1">
    <citation type="submission" date="2019-04" db="EMBL/GenBank/DDBJ databases">
        <title>Microbes associate with the intestines of laboratory mice.</title>
        <authorList>
            <person name="Navarre W."/>
            <person name="Wong E."/>
            <person name="Huang K."/>
            <person name="Tropini C."/>
            <person name="Ng K."/>
            <person name="Yu B."/>
        </authorList>
    </citation>
    <scope>NUCLEOTIDE SEQUENCE [LARGE SCALE GENOMIC DNA]</scope>
    <source>
        <strain evidence="9 10">NM07_P-09</strain>
    </source>
</reference>
<evidence type="ECO:0000256" key="7">
    <source>
        <dbReference type="RuleBase" id="RU362042"/>
    </source>
</evidence>
<evidence type="ECO:0000256" key="3">
    <source>
        <dbReference type="ARBA" id="ARBA00009370"/>
    </source>
</evidence>
<comment type="catalytic activity">
    <reaction evidence="1 7">
        <text>Cleavage of hydrophobic, N-terminal signal or leader sequences from secreted and periplasmic proteins.</text>
        <dbReference type="EC" id="3.4.21.89"/>
    </reaction>
</comment>
<keyword evidence="7" id="KW-0812">Transmembrane</keyword>
<gene>
    <name evidence="9" type="primary">lepB</name>
    <name evidence="9" type="ORF">E5334_05250</name>
</gene>
<dbReference type="NCBIfam" id="TIGR02227">
    <property type="entry name" value="sigpep_I_bact"/>
    <property type="match status" value="1"/>
</dbReference>
<dbReference type="EMBL" id="SRYE01000003">
    <property type="protein sequence ID" value="TGY62082.1"/>
    <property type="molecule type" value="Genomic_DNA"/>
</dbReference>
<evidence type="ECO:0000313" key="9">
    <source>
        <dbReference type="EMBL" id="TGY62082.1"/>
    </source>
</evidence>
<dbReference type="EC" id="3.4.21.89" evidence="4 7"/>
<dbReference type="PANTHER" id="PTHR43390">
    <property type="entry name" value="SIGNAL PEPTIDASE I"/>
    <property type="match status" value="1"/>
</dbReference>
<feature type="active site" evidence="6">
    <location>
        <position position="48"/>
    </location>
</feature>
<dbReference type="InterPro" id="IPR000223">
    <property type="entry name" value="Pept_S26A_signal_pept_1"/>
</dbReference>
<dbReference type="Proteomes" id="UP000310263">
    <property type="component" value="Unassembled WGS sequence"/>
</dbReference>
<feature type="transmembrane region" description="Helical" evidence="7">
    <location>
        <begin position="20"/>
        <end position="39"/>
    </location>
</feature>
<keyword evidence="7" id="KW-0645">Protease</keyword>
<accession>A0A4S2F188</accession>
<dbReference type="CDD" id="cd06530">
    <property type="entry name" value="S26_SPase_I"/>
    <property type="match status" value="1"/>
</dbReference>
<evidence type="ECO:0000256" key="2">
    <source>
        <dbReference type="ARBA" id="ARBA00004401"/>
    </source>
</evidence>
<evidence type="ECO:0000256" key="4">
    <source>
        <dbReference type="ARBA" id="ARBA00013208"/>
    </source>
</evidence>
<sequence length="199" mass="22312">MPEPTKDTPQNRPWRSVLEWVFIVVLAVACAMAVRAFVVEPFEVPTESMISTIQVGDRLLGEKISYLAHDPQAGDVVTFSDPENPSTTLIKRIIATPGQTIDLKDGEVYVDGTKLDEPYTQGKPTNPIERHADFLSSDIIYPYTLGQDEYWMMGDNRTNSLDSRYFGPIKRQSITSRGWFIFWPLNDIGTLADAPGRAS</sequence>
<dbReference type="RefSeq" id="WP_136012565.1">
    <property type="nucleotide sequence ID" value="NZ_SRYE01000003.1"/>
</dbReference>
<dbReference type="Gene3D" id="2.10.109.10">
    <property type="entry name" value="Umud Fragment, subunit A"/>
    <property type="match status" value="2"/>
</dbReference>
<dbReference type="PROSITE" id="PS51257">
    <property type="entry name" value="PROKAR_LIPOPROTEIN"/>
    <property type="match status" value="1"/>
</dbReference>